<name>A0A7C5QSA3_9PROT</name>
<dbReference type="InterPro" id="IPR001789">
    <property type="entry name" value="Sig_transdc_resp-reg_receiver"/>
</dbReference>
<dbReference type="Gene3D" id="3.40.50.2300">
    <property type="match status" value="1"/>
</dbReference>
<evidence type="ECO:0000256" key="2">
    <source>
        <dbReference type="ARBA" id="ARBA00023012"/>
    </source>
</evidence>
<dbReference type="GO" id="GO:0000160">
    <property type="term" value="P:phosphorelay signal transduction system"/>
    <property type="evidence" value="ECO:0007669"/>
    <property type="project" value="UniProtKB-KW"/>
</dbReference>
<dbReference type="EMBL" id="DRMJ01000356">
    <property type="protein sequence ID" value="HHL43319.1"/>
    <property type="molecule type" value="Genomic_DNA"/>
</dbReference>
<keyword evidence="1 3" id="KW-0597">Phosphoprotein</keyword>
<accession>A0A7C5QSA3</accession>
<dbReference type="SUPFAM" id="SSF52172">
    <property type="entry name" value="CheY-like"/>
    <property type="match status" value="1"/>
</dbReference>
<dbReference type="Proteomes" id="UP000885830">
    <property type="component" value="Unassembled WGS sequence"/>
</dbReference>
<dbReference type="AlphaFoldDB" id="A0A7C5QSA3"/>
<dbReference type="CDD" id="cd17546">
    <property type="entry name" value="REC_hyHK_CKI1_RcsC-like"/>
    <property type="match status" value="1"/>
</dbReference>
<evidence type="ECO:0000259" key="4">
    <source>
        <dbReference type="PROSITE" id="PS50110"/>
    </source>
</evidence>
<feature type="domain" description="Response regulatory" evidence="4">
    <location>
        <begin position="1"/>
        <end position="82"/>
    </location>
</feature>
<keyword evidence="2" id="KW-0902">Two-component regulatory system</keyword>
<gene>
    <name evidence="5" type="ORF">ENJ42_06875</name>
</gene>
<sequence>LALEAVKKTNYDLIFMDMRMPNMDGLEATRKIRAYGATLPIIALTANAFDDDRNACFDSGMNDFMTKPVSAEELVEMVTEWTKPENRGRSAA</sequence>
<comment type="caution">
    <text evidence="5">The sequence shown here is derived from an EMBL/GenBank/DDBJ whole genome shotgun (WGS) entry which is preliminary data.</text>
</comment>
<reference evidence="5" key="1">
    <citation type="journal article" date="2020" name="mSystems">
        <title>Genome- and Community-Level Interaction Insights into Carbon Utilization and Element Cycling Functions of Hydrothermarchaeota in Hydrothermal Sediment.</title>
        <authorList>
            <person name="Zhou Z."/>
            <person name="Liu Y."/>
            <person name="Xu W."/>
            <person name="Pan J."/>
            <person name="Luo Z.H."/>
            <person name="Li M."/>
        </authorList>
    </citation>
    <scope>NUCLEOTIDE SEQUENCE [LARGE SCALE GENOMIC DNA]</scope>
    <source>
        <strain evidence="5">HyVt-485</strain>
    </source>
</reference>
<dbReference type="PROSITE" id="PS50110">
    <property type="entry name" value="RESPONSE_REGULATORY"/>
    <property type="match status" value="1"/>
</dbReference>
<protein>
    <submittedName>
        <fullName evidence="5">Response regulator</fullName>
    </submittedName>
</protein>
<dbReference type="Pfam" id="PF00072">
    <property type="entry name" value="Response_reg"/>
    <property type="match status" value="1"/>
</dbReference>
<dbReference type="PANTHER" id="PTHR45339:SF1">
    <property type="entry name" value="HYBRID SIGNAL TRANSDUCTION HISTIDINE KINASE J"/>
    <property type="match status" value="1"/>
</dbReference>
<feature type="modified residue" description="4-aspartylphosphate" evidence="3">
    <location>
        <position position="17"/>
    </location>
</feature>
<feature type="non-terminal residue" evidence="5">
    <location>
        <position position="1"/>
    </location>
</feature>
<dbReference type="SMART" id="SM00448">
    <property type="entry name" value="REC"/>
    <property type="match status" value="1"/>
</dbReference>
<organism evidence="5">
    <name type="scientific">Hellea balneolensis</name>
    <dbReference type="NCBI Taxonomy" id="287478"/>
    <lineage>
        <taxon>Bacteria</taxon>
        <taxon>Pseudomonadati</taxon>
        <taxon>Pseudomonadota</taxon>
        <taxon>Alphaproteobacteria</taxon>
        <taxon>Maricaulales</taxon>
        <taxon>Robiginitomaculaceae</taxon>
        <taxon>Hellea</taxon>
    </lineage>
</organism>
<evidence type="ECO:0000256" key="1">
    <source>
        <dbReference type="ARBA" id="ARBA00022553"/>
    </source>
</evidence>
<proteinExistence type="predicted"/>
<evidence type="ECO:0000256" key="3">
    <source>
        <dbReference type="PROSITE-ProRule" id="PRU00169"/>
    </source>
</evidence>
<dbReference type="InterPro" id="IPR011006">
    <property type="entry name" value="CheY-like_superfamily"/>
</dbReference>
<evidence type="ECO:0000313" key="5">
    <source>
        <dbReference type="EMBL" id="HHL43319.1"/>
    </source>
</evidence>
<dbReference type="PANTHER" id="PTHR45339">
    <property type="entry name" value="HYBRID SIGNAL TRANSDUCTION HISTIDINE KINASE J"/>
    <property type="match status" value="1"/>
</dbReference>